<feature type="compositionally biased region" description="Basic and acidic residues" evidence="5">
    <location>
        <begin position="814"/>
        <end position="828"/>
    </location>
</feature>
<feature type="region of interest" description="Disordered" evidence="5">
    <location>
        <begin position="616"/>
        <end position="669"/>
    </location>
</feature>
<reference evidence="6 7" key="2">
    <citation type="journal article" date="2022" name="Mol. Biol. Evol.">
        <title>Comparative Genomics Reveals Insights into the Divergent Evolution of Astigmatic Mites and Household Pest Adaptations.</title>
        <authorList>
            <person name="Xiong Q."/>
            <person name="Wan A.T."/>
            <person name="Liu X."/>
            <person name="Fung C.S."/>
            <person name="Xiao X."/>
            <person name="Malainual N."/>
            <person name="Hou J."/>
            <person name="Wang L."/>
            <person name="Wang M."/>
            <person name="Yang K.Y."/>
            <person name="Cui Y."/>
            <person name="Leung E.L."/>
            <person name="Nong W."/>
            <person name="Shin S.K."/>
            <person name="Au S.W."/>
            <person name="Jeong K.Y."/>
            <person name="Chew F.T."/>
            <person name="Hui J.H."/>
            <person name="Leung T.F."/>
            <person name="Tungtrongchitr A."/>
            <person name="Zhong N."/>
            <person name="Liu Z."/>
            <person name="Tsui S.K."/>
        </authorList>
    </citation>
    <scope>NUCLEOTIDE SEQUENCE [LARGE SCALE GENOMIC DNA]</scope>
    <source>
        <strain evidence="6">Derp</strain>
    </source>
</reference>
<organism evidence="6 7">
    <name type="scientific">Dermatophagoides pteronyssinus</name>
    <name type="common">European house dust mite</name>
    <dbReference type="NCBI Taxonomy" id="6956"/>
    <lineage>
        <taxon>Eukaryota</taxon>
        <taxon>Metazoa</taxon>
        <taxon>Ecdysozoa</taxon>
        <taxon>Arthropoda</taxon>
        <taxon>Chelicerata</taxon>
        <taxon>Arachnida</taxon>
        <taxon>Acari</taxon>
        <taxon>Acariformes</taxon>
        <taxon>Sarcoptiformes</taxon>
        <taxon>Astigmata</taxon>
        <taxon>Psoroptidia</taxon>
        <taxon>Analgoidea</taxon>
        <taxon>Pyroglyphidae</taxon>
        <taxon>Dermatophagoidinae</taxon>
        <taxon>Dermatophagoides</taxon>
    </lineage>
</organism>
<keyword evidence="7" id="KW-1185">Reference proteome</keyword>
<feature type="compositionally biased region" description="Low complexity" evidence="5">
    <location>
        <begin position="736"/>
        <end position="757"/>
    </location>
</feature>
<gene>
    <name evidence="6" type="ORF">DERP_004934</name>
</gene>
<feature type="region of interest" description="Disordered" evidence="5">
    <location>
        <begin position="535"/>
        <end position="576"/>
    </location>
</feature>
<proteinExistence type="inferred from homology"/>
<evidence type="ECO:0000256" key="1">
    <source>
        <dbReference type="ARBA" id="ARBA00008601"/>
    </source>
</evidence>
<feature type="compositionally biased region" description="Polar residues" evidence="5">
    <location>
        <begin position="897"/>
        <end position="908"/>
    </location>
</feature>
<feature type="compositionally biased region" description="Acidic residues" evidence="5">
    <location>
        <begin position="715"/>
        <end position="725"/>
    </location>
</feature>
<evidence type="ECO:0000256" key="5">
    <source>
        <dbReference type="SAM" id="MobiDB-lite"/>
    </source>
</evidence>
<dbReference type="Proteomes" id="UP000887458">
    <property type="component" value="Unassembled WGS sequence"/>
</dbReference>
<comment type="caution">
    <text evidence="6">The sequence shown here is derived from an EMBL/GenBank/DDBJ whole genome shotgun (WGS) entry which is preliminary data.</text>
</comment>
<feature type="compositionally biased region" description="Low complexity" evidence="5">
    <location>
        <begin position="864"/>
        <end position="887"/>
    </location>
</feature>
<comment type="similarity">
    <text evidence="1">Belongs to the protein-tyrosine phosphatase family. Non-receptor class dual specificity subfamily.</text>
</comment>
<dbReference type="EMBL" id="NJHN03000017">
    <property type="protein sequence ID" value="KAH9425717.1"/>
    <property type="molecule type" value="Genomic_DNA"/>
</dbReference>
<evidence type="ECO:0000313" key="6">
    <source>
        <dbReference type="EMBL" id="KAH9425717.1"/>
    </source>
</evidence>
<name>A0ABQ8JT29_DERPT</name>
<feature type="compositionally biased region" description="Low complexity" evidence="5">
    <location>
        <begin position="1001"/>
        <end position="1010"/>
    </location>
</feature>
<keyword evidence="4" id="KW-0904">Protein phosphatase</keyword>
<dbReference type="EC" id="3.1.3.48" evidence="2"/>
<evidence type="ECO:0000256" key="2">
    <source>
        <dbReference type="ARBA" id="ARBA00013064"/>
    </source>
</evidence>
<feature type="region of interest" description="Disordered" evidence="5">
    <location>
        <begin position="682"/>
        <end position="965"/>
    </location>
</feature>
<accession>A0ABQ8JT29</accession>
<protein>
    <recommendedName>
        <fullName evidence="2">protein-tyrosine-phosphatase</fullName>
        <ecNumber evidence="2">3.1.3.48</ecNumber>
    </recommendedName>
</protein>
<sequence length="1016" mass="116266">MGSMADDRFQIDHIDVELDQYINNQPTNSLQHDDEIYLDQCSLRLNLLNRMTTNNTKKIDPLTSCELITPIYNGAYMCSVEKLFHSSRNLIEDLAIEHLIMIYYDCHPHNRRPLAALIEESVRPNHLKLSLSTIIRHFIRIPPGNTDHNDDDDNDAGPLGEQCYSCLMKLDTIMTKLSRRHRFLITYIQEQSDLVIAFASYSLSKCMSMSIAATYHHIRRRLNIVADSSQPTYSHLSDYRDQTAMIQRFLLLMHSIQTNCELNKLSNYHSFLEFVRRNKFDQLEPIGTSYTNHNAKKLAILLRQYHHHHAQSNNDDDQFLAKLASIYICQRCSYELFTDSNVLQPPSLSISAQNYEYNVNQNVQYCPSIFIEPMEWMFKSHESKQSSLHHRTIYCPKCRTVIGHFRLNGMNCRHKIMMGVCRQHPDKEARIFQIHLRMIYIKSSRYLPLILYRIWCHSRAQKRLRQESQSVFTRLFNLPSLSSTLANKQQQKYRLQKEQTMTTTTTSTSDNDNKSKLLFNCLSKIRQTMFMINQQTSNHNEPNRPPINQSISRDDKKQVIDEQDDTDSDVIPTSENNRINNVKTQEIKNNVGVRTRSNNRQTIIDQQLKQMILTGEHPTNNRLNPPPPPLPPQSQPDKFVDTGQNQSFSSSSLKSTHQNSNGLHHHEKNNDKTTLVKLPISQPSHQSSTTTTTPSSPLQSLLTSPIDSSDSSMSFDDDDDDEDLNVNDNKQIPIASSSTPPSSRTPSTPPKLLSSSSKTKKLIKSNESKKSMDHYKSKSNDIVIGRKSMEAKNRLSKHSSSTNINGHNHHHHRYDHDFDNKKNDEKIPKIMSMMLKPDGKKTTSSTYKIPKKKPETPPSPPLPSLTSKLKNSSSPSSVRQSSFVSHSNDNRTHSRTMKNGTLQSSQSPIVVKKNHNLHLKNNVDIRPGVGGSGSRRRFHQSPSPSASRASSSSSMTRSSTTIDVNKRCKLMQRTSTVMENNRYLPLNGPTTKIQNQSGRITSTTKTTSLHHTNRDR</sequence>
<evidence type="ECO:0000256" key="4">
    <source>
        <dbReference type="ARBA" id="ARBA00022912"/>
    </source>
</evidence>
<dbReference type="PANTHER" id="PTHR45848">
    <property type="entry name" value="DUAL SPECIFICITY PROTEIN PHOSPHATASE 12 FAMILY MEMBER"/>
    <property type="match status" value="1"/>
</dbReference>
<feature type="compositionally biased region" description="Basic and acidic residues" evidence="5">
    <location>
        <begin position="764"/>
        <end position="779"/>
    </location>
</feature>
<feature type="compositionally biased region" description="Polar residues" evidence="5">
    <location>
        <begin position="535"/>
        <end position="551"/>
    </location>
</feature>
<feature type="region of interest" description="Disordered" evidence="5">
    <location>
        <begin position="982"/>
        <end position="1016"/>
    </location>
</feature>
<feature type="compositionally biased region" description="Low complexity" evidence="5">
    <location>
        <begin position="941"/>
        <end position="960"/>
    </location>
</feature>
<reference evidence="6 7" key="1">
    <citation type="journal article" date="2018" name="J. Allergy Clin. Immunol.">
        <title>High-quality assembly of Dermatophagoides pteronyssinus genome and transcriptome reveals a wide range of novel allergens.</title>
        <authorList>
            <person name="Liu X.Y."/>
            <person name="Yang K.Y."/>
            <person name="Wang M.Q."/>
            <person name="Kwok J.S."/>
            <person name="Zeng X."/>
            <person name="Yang Z."/>
            <person name="Xiao X.J."/>
            <person name="Lau C.P."/>
            <person name="Li Y."/>
            <person name="Huang Z.M."/>
            <person name="Ba J.G."/>
            <person name="Yim A.K."/>
            <person name="Ouyang C.Y."/>
            <person name="Ngai S.M."/>
            <person name="Chan T.F."/>
            <person name="Leung E.L."/>
            <person name="Liu L."/>
            <person name="Liu Z.G."/>
            <person name="Tsui S.K."/>
        </authorList>
    </citation>
    <scope>NUCLEOTIDE SEQUENCE [LARGE SCALE GENOMIC DNA]</scope>
    <source>
        <strain evidence="6">Derp</strain>
    </source>
</reference>
<keyword evidence="3" id="KW-0378">Hydrolase</keyword>
<evidence type="ECO:0000256" key="3">
    <source>
        <dbReference type="ARBA" id="ARBA00022801"/>
    </source>
</evidence>
<dbReference type="PANTHER" id="PTHR45848:SF4">
    <property type="entry name" value="DUAL SPECIFICITY PROTEIN PHOSPHATASE 12"/>
    <property type="match status" value="1"/>
</dbReference>
<feature type="compositionally biased region" description="Polar residues" evidence="5">
    <location>
        <begin position="988"/>
        <end position="1000"/>
    </location>
</feature>
<evidence type="ECO:0000313" key="7">
    <source>
        <dbReference type="Proteomes" id="UP000887458"/>
    </source>
</evidence>
<feature type="compositionally biased region" description="Low complexity" evidence="5">
    <location>
        <begin position="682"/>
        <end position="714"/>
    </location>
</feature>
<feature type="compositionally biased region" description="Pro residues" evidence="5">
    <location>
        <begin position="624"/>
        <end position="634"/>
    </location>
</feature>